<organism evidence="2 3">
    <name type="scientific">Microdochium bolleyi</name>
    <dbReference type="NCBI Taxonomy" id="196109"/>
    <lineage>
        <taxon>Eukaryota</taxon>
        <taxon>Fungi</taxon>
        <taxon>Dikarya</taxon>
        <taxon>Ascomycota</taxon>
        <taxon>Pezizomycotina</taxon>
        <taxon>Sordariomycetes</taxon>
        <taxon>Xylariomycetidae</taxon>
        <taxon>Xylariales</taxon>
        <taxon>Microdochiaceae</taxon>
        <taxon>Microdochium</taxon>
    </lineage>
</organism>
<sequence>MPARLQRLVELASGRPAALGREVIVMRKESSEPGDLMAQDALAEAWRGFGARQPDRPPSRTFERGNTGKPRPQQANAGTSGRDGGYPQKGAVVERHVECAWDRQGHLSSSFGRIAKCIMVCQLIRRNPVQAAVPMMCDSTEGRVGGPGSSLFMHALYSVQQGQRFVVQVDRPAASHLFASMH</sequence>
<dbReference type="EMBL" id="KQ964266">
    <property type="protein sequence ID" value="KXJ86754.1"/>
    <property type="molecule type" value="Genomic_DNA"/>
</dbReference>
<dbReference type="Proteomes" id="UP000070501">
    <property type="component" value="Unassembled WGS sequence"/>
</dbReference>
<evidence type="ECO:0000313" key="2">
    <source>
        <dbReference type="EMBL" id="KXJ86754.1"/>
    </source>
</evidence>
<gene>
    <name evidence="2" type="ORF">Micbo1qcDRAFT_179720</name>
</gene>
<dbReference type="AlphaFoldDB" id="A0A136IPB4"/>
<dbReference type="InParanoid" id="A0A136IPB4"/>
<accession>A0A136IPB4</accession>
<feature type="compositionally biased region" description="Basic and acidic residues" evidence="1">
    <location>
        <begin position="53"/>
        <end position="63"/>
    </location>
</feature>
<feature type="region of interest" description="Disordered" evidence="1">
    <location>
        <begin position="49"/>
        <end position="88"/>
    </location>
</feature>
<evidence type="ECO:0000313" key="3">
    <source>
        <dbReference type="Proteomes" id="UP000070501"/>
    </source>
</evidence>
<proteinExistence type="predicted"/>
<protein>
    <submittedName>
        <fullName evidence="2">Uncharacterized protein</fullName>
    </submittedName>
</protein>
<reference evidence="3" key="1">
    <citation type="submission" date="2016-02" db="EMBL/GenBank/DDBJ databases">
        <title>Draft genome sequence of Microdochium bolleyi, a fungal endophyte of beachgrass.</title>
        <authorList>
            <consortium name="DOE Joint Genome Institute"/>
            <person name="David A.S."/>
            <person name="May G."/>
            <person name="Haridas S."/>
            <person name="Lim J."/>
            <person name="Wang M."/>
            <person name="Labutti K."/>
            <person name="Lipzen A."/>
            <person name="Barry K."/>
            <person name="Grigoriev I.V."/>
        </authorList>
    </citation>
    <scope>NUCLEOTIDE SEQUENCE [LARGE SCALE GENOMIC DNA]</scope>
    <source>
        <strain evidence="3">J235TASD1</strain>
    </source>
</reference>
<evidence type="ECO:0000256" key="1">
    <source>
        <dbReference type="SAM" id="MobiDB-lite"/>
    </source>
</evidence>
<keyword evidence="3" id="KW-1185">Reference proteome</keyword>
<name>A0A136IPB4_9PEZI</name>